<organism evidence="1 2">
    <name type="scientific">Imperialibacter roseus</name>
    <dbReference type="NCBI Taxonomy" id="1324217"/>
    <lineage>
        <taxon>Bacteria</taxon>
        <taxon>Pseudomonadati</taxon>
        <taxon>Bacteroidota</taxon>
        <taxon>Cytophagia</taxon>
        <taxon>Cytophagales</taxon>
        <taxon>Flammeovirgaceae</taxon>
        <taxon>Imperialibacter</taxon>
    </lineage>
</organism>
<dbReference type="RefSeq" id="WP_317490001.1">
    <property type="nucleotide sequence ID" value="NZ_CP136051.1"/>
</dbReference>
<accession>A0ABZ0IQJ5</accession>
<dbReference type="EMBL" id="CP136051">
    <property type="protein sequence ID" value="WOK07318.1"/>
    <property type="molecule type" value="Genomic_DNA"/>
</dbReference>
<gene>
    <name evidence="1" type="ORF">RT717_01620</name>
</gene>
<dbReference type="SUPFAM" id="SSF53335">
    <property type="entry name" value="S-adenosyl-L-methionine-dependent methyltransferases"/>
    <property type="match status" value="1"/>
</dbReference>
<dbReference type="InterPro" id="IPR029063">
    <property type="entry name" value="SAM-dependent_MTases_sf"/>
</dbReference>
<keyword evidence="1" id="KW-0808">Transferase</keyword>
<proteinExistence type="predicted"/>
<dbReference type="EC" id="2.1.1.-" evidence="1"/>
<keyword evidence="2" id="KW-1185">Reference proteome</keyword>
<protein>
    <submittedName>
        <fullName evidence="1">Class I SAM-dependent methyltransferase</fullName>
        <ecNumber evidence="1">2.1.1.-</ecNumber>
    </submittedName>
</protein>
<dbReference type="Gene3D" id="3.40.50.150">
    <property type="entry name" value="Vaccinia Virus protein VP39"/>
    <property type="match status" value="1"/>
</dbReference>
<dbReference type="GO" id="GO:0032259">
    <property type="term" value="P:methylation"/>
    <property type="evidence" value="ECO:0007669"/>
    <property type="project" value="UniProtKB-KW"/>
</dbReference>
<reference evidence="1 2" key="1">
    <citation type="journal article" date="2023" name="Microbiol. Resour. Announc.">
        <title>Complete Genome Sequence of Imperialibacter roseus strain P4T.</title>
        <authorList>
            <person name="Tizabi D.R."/>
            <person name="Bachvaroff T."/>
            <person name="Hill R.T."/>
        </authorList>
    </citation>
    <scope>NUCLEOTIDE SEQUENCE [LARGE SCALE GENOMIC DNA]</scope>
    <source>
        <strain evidence="1 2">P4T</strain>
    </source>
</reference>
<sequence>MLLSRRLYPAKAYFSYWLNAVDEQSLHGPFLFKFYNEVLKPKSPSAAFEPIEKLRKALLKDKRLIDLQDPGAGSLVSLSQQRTVASIAKHSLSSQAFCFFLYRLTRFQQPEHSLEIGTSLGISAAYINKASSGQLTTIEGSPAIAAMARETFDRLACQNIKLIEGRAQEALIPFIQTTPKLDLVFIDAHHSEEATLSFFETLRGSLHQQSIVVVGDIHWSAGMDRAWQQLTQHETVTLSVDIFHAGILFFNPDLRKETEVLWC</sequence>
<dbReference type="Pfam" id="PF13578">
    <property type="entry name" value="Methyltransf_24"/>
    <property type="match status" value="1"/>
</dbReference>
<evidence type="ECO:0000313" key="2">
    <source>
        <dbReference type="Proteomes" id="UP001302349"/>
    </source>
</evidence>
<keyword evidence="1" id="KW-0489">Methyltransferase</keyword>
<evidence type="ECO:0000313" key="1">
    <source>
        <dbReference type="EMBL" id="WOK07318.1"/>
    </source>
</evidence>
<name>A0ABZ0IQJ5_9BACT</name>
<dbReference type="GO" id="GO:0008168">
    <property type="term" value="F:methyltransferase activity"/>
    <property type="evidence" value="ECO:0007669"/>
    <property type="project" value="UniProtKB-KW"/>
</dbReference>
<dbReference type="Proteomes" id="UP001302349">
    <property type="component" value="Chromosome"/>
</dbReference>